<name>A0A134A0C4_9BACL</name>
<dbReference type="OrthoDB" id="1809393at2"/>
<dbReference type="AlphaFoldDB" id="A0A134A0C4"/>
<dbReference type="PATRIC" id="fig|1379.3.peg.668"/>
<dbReference type="RefSeq" id="WP_060913921.1">
    <property type="nucleotide sequence ID" value="NZ_KQ959944.1"/>
</dbReference>
<reference evidence="3" key="1">
    <citation type="submission" date="2016-01" db="EMBL/GenBank/DDBJ databases">
        <authorList>
            <person name="Mitreva M."/>
            <person name="Pepin K.H."/>
            <person name="Mihindukulasuriya K.A."/>
            <person name="Fulton R."/>
            <person name="Fronick C."/>
            <person name="O'Laughlin M."/>
            <person name="Miner T."/>
            <person name="Herter B."/>
            <person name="Rosa B.A."/>
            <person name="Cordes M."/>
            <person name="Tomlinson C."/>
            <person name="Wollam A."/>
            <person name="Palsikar V.B."/>
            <person name="Mardis E.R."/>
            <person name="Wilson R.K."/>
        </authorList>
    </citation>
    <scope>NUCLEOTIDE SEQUENCE [LARGE SCALE GENOMIC DNA]</scope>
    <source>
        <strain evidence="3">DNF01167</strain>
    </source>
</reference>
<dbReference type="Pfam" id="PF09643">
    <property type="entry name" value="YopX"/>
    <property type="match status" value="1"/>
</dbReference>
<dbReference type="InterPro" id="IPR023385">
    <property type="entry name" value="YopX-like_C"/>
</dbReference>
<evidence type="ECO:0000313" key="3">
    <source>
        <dbReference type="Proteomes" id="UP000070355"/>
    </source>
</evidence>
<gene>
    <name evidence="2" type="ORF">HMPREF3186_00689</name>
</gene>
<dbReference type="EMBL" id="LSDC01000043">
    <property type="protein sequence ID" value="KXB61135.1"/>
    <property type="molecule type" value="Genomic_DNA"/>
</dbReference>
<comment type="caution">
    <text evidence="2">The sequence shown here is derived from an EMBL/GenBank/DDBJ whole genome shotgun (WGS) entry which is preliminary data.</text>
</comment>
<feature type="domain" description="YopX protein" evidence="1">
    <location>
        <begin position="5"/>
        <end position="118"/>
    </location>
</feature>
<dbReference type="Gene3D" id="2.30.30.290">
    <property type="entry name" value="YopX-like domains"/>
    <property type="match status" value="1"/>
</dbReference>
<dbReference type="SUPFAM" id="SSF159006">
    <property type="entry name" value="YopX-like"/>
    <property type="match status" value="1"/>
</dbReference>
<evidence type="ECO:0000313" key="2">
    <source>
        <dbReference type="EMBL" id="KXB61135.1"/>
    </source>
</evidence>
<organism evidence="2 3">
    <name type="scientific">Gemella haemolysans</name>
    <dbReference type="NCBI Taxonomy" id="1379"/>
    <lineage>
        <taxon>Bacteria</taxon>
        <taxon>Bacillati</taxon>
        <taxon>Bacillota</taxon>
        <taxon>Bacilli</taxon>
        <taxon>Bacillales</taxon>
        <taxon>Gemellaceae</taxon>
        <taxon>Gemella</taxon>
    </lineage>
</organism>
<proteinExistence type="predicted"/>
<dbReference type="STRING" id="1379.HMPREF3186_00689"/>
<dbReference type="Proteomes" id="UP000070355">
    <property type="component" value="Unassembled WGS sequence"/>
</dbReference>
<evidence type="ECO:0000259" key="1">
    <source>
        <dbReference type="Pfam" id="PF09643"/>
    </source>
</evidence>
<protein>
    <recommendedName>
        <fullName evidence="1">YopX protein domain-containing protein</fullName>
    </recommendedName>
</protein>
<dbReference type="InterPro" id="IPR019096">
    <property type="entry name" value="YopX_protein"/>
</dbReference>
<sequence length="150" mass="17600">MCVLKYRAFVDNKMYKMVGWMGDFITLSRKNESKYVQSINVKREDIFIMQSSGLKDKKGNEIFHGDIVKNSDKDIGIVRFKDGAFEVDFKEYIPVLLGLINDDLEIIGDIHRNKKLLDKIIDKNKKVICMNKVEKRLSRKRKRTPKKDVQ</sequence>
<accession>A0A134A0C4</accession>